<dbReference type="AlphaFoldDB" id="A0A9P3UR55"/>
<comment type="caution">
    <text evidence="1">The sequence shown here is derived from an EMBL/GenBank/DDBJ whole genome shotgun (WGS) entry which is preliminary data.</text>
</comment>
<evidence type="ECO:0000313" key="2">
    <source>
        <dbReference type="Proteomes" id="UP001063166"/>
    </source>
</evidence>
<dbReference type="GO" id="GO:0032259">
    <property type="term" value="P:methylation"/>
    <property type="evidence" value="ECO:0007669"/>
    <property type="project" value="UniProtKB-KW"/>
</dbReference>
<proteinExistence type="predicted"/>
<organism evidence="1 2">
    <name type="scientific">Lyophyllum shimeji</name>
    <name type="common">Hon-shimeji</name>
    <name type="synonym">Tricholoma shimeji</name>
    <dbReference type="NCBI Taxonomy" id="47721"/>
    <lineage>
        <taxon>Eukaryota</taxon>
        <taxon>Fungi</taxon>
        <taxon>Dikarya</taxon>
        <taxon>Basidiomycota</taxon>
        <taxon>Agaricomycotina</taxon>
        <taxon>Agaricomycetes</taxon>
        <taxon>Agaricomycetidae</taxon>
        <taxon>Agaricales</taxon>
        <taxon>Tricholomatineae</taxon>
        <taxon>Lyophyllaceae</taxon>
        <taxon>Lyophyllum</taxon>
    </lineage>
</organism>
<keyword evidence="1" id="KW-0489">Methyltransferase</keyword>
<dbReference type="Gene3D" id="3.40.50.150">
    <property type="entry name" value="Vaccinia Virus protein VP39"/>
    <property type="match status" value="1"/>
</dbReference>
<dbReference type="PANTHER" id="PTHR43591:SF24">
    <property type="entry name" value="2-METHOXY-6-POLYPRENYL-1,4-BENZOQUINOL METHYLASE, MITOCHONDRIAL"/>
    <property type="match status" value="1"/>
</dbReference>
<name>A0A9P3UR55_LYOSH</name>
<gene>
    <name evidence="1" type="primary">menG</name>
    <name evidence="1" type="ORF">LshimejAT787_1800460</name>
</gene>
<accession>A0A9P3UR55</accession>
<dbReference type="InterPro" id="IPR029063">
    <property type="entry name" value="SAM-dependent_MTases_sf"/>
</dbReference>
<sequence>MTTKASATLAKFFADKNIAKTYSSAERATSPPARALLLQAGLHSPGDGSYEILDNACGTGVVTMALIQAFKGKEEQLKVVCGDFSPRMVEAVKERISQVDGLQAEARELNGQAMEIEQNRFTHVLTNFGFQSFPEPLSGLRESIRVAKPGGTVGMTNWITAGWVPAFRLAVSRIPGAPSPLQDPLPFMTRTNRFFDVAWTRQQLEAIPEVDPTTIQIEEHTFVTTLKSEAEISELVTPMEGMLSVFTSDWSEEEQKACGEGRLLESIKQAVREEPDLVWKSLITTVRKRA</sequence>
<keyword evidence="2" id="KW-1185">Reference proteome</keyword>
<keyword evidence="1" id="KW-0808">Transferase</keyword>
<dbReference type="Pfam" id="PF01209">
    <property type="entry name" value="Ubie_methyltran"/>
    <property type="match status" value="1"/>
</dbReference>
<reference evidence="1" key="1">
    <citation type="submission" date="2022-07" db="EMBL/GenBank/DDBJ databases">
        <title>The genome of Lyophyllum shimeji provides insight into the initial evolution of ectomycorrhizal fungal genome.</title>
        <authorList>
            <person name="Kobayashi Y."/>
            <person name="Shibata T."/>
            <person name="Hirakawa H."/>
            <person name="Shigenobu S."/>
            <person name="Nishiyama T."/>
            <person name="Yamada A."/>
            <person name="Hasebe M."/>
            <person name="Kawaguchi M."/>
        </authorList>
    </citation>
    <scope>NUCLEOTIDE SEQUENCE</scope>
    <source>
        <strain evidence="1">AT787</strain>
    </source>
</reference>
<dbReference type="EMBL" id="BRPK01000018">
    <property type="protein sequence ID" value="GLB44709.1"/>
    <property type="molecule type" value="Genomic_DNA"/>
</dbReference>
<dbReference type="CDD" id="cd02440">
    <property type="entry name" value="AdoMet_MTases"/>
    <property type="match status" value="1"/>
</dbReference>
<dbReference type="GO" id="GO:0008168">
    <property type="term" value="F:methyltransferase activity"/>
    <property type="evidence" value="ECO:0007669"/>
    <property type="project" value="UniProtKB-KW"/>
</dbReference>
<evidence type="ECO:0000313" key="1">
    <source>
        <dbReference type="EMBL" id="GLB44709.1"/>
    </source>
</evidence>
<dbReference type="Proteomes" id="UP001063166">
    <property type="component" value="Unassembled WGS sequence"/>
</dbReference>
<dbReference type="PANTHER" id="PTHR43591">
    <property type="entry name" value="METHYLTRANSFERASE"/>
    <property type="match status" value="1"/>
</dbReference>
<dbReference type="OrthoDB" id="3355826at2759"/>
<protein>
    <submittedName>
        <fullName evidence="1">Methyltransferase required for the conversion of demethylmenaquinol (DMKH2) to menaquinol (MKH2)</fullName>
    </submittedName>
</protein>
<dbReference type="SUPFAM" id="SSF53335">
    <property type="entry name" value="S-adenosyl-L-methionine-dependent methyltransferases"/>
    <property type="match status" value="1"/>
</dbReference>